<proteinExistence type="predicted"/>
<comment type="caution">
    <text evidence="4">The sequence shown here is derived from an EMBL/GenBank/DDBJ whole genome shotgun (WGS) entry which is preliminary data.</text>
</comment>
<evidence type="ECO:0000256" key="2">
    <source>
        <dbReference type="ARBA" id="ARBA00023125"/>
    </source>
</evidence>
<gene>
    <name evidence="4" type="ORF">J5V16_08200</name>
</gene>
<dbReference type="Gene3D" id="1.10.10.10">
    <property type="entry name" value="Winged helix-like DNA-binding domain superfamily/Winged helix DNA-binding domain"/>
    <property type="match status" value="1"/>
</dbReference>
<evidence type="ECO:0000313" key="5">
    <source>
        <dbReference type="Proteomes" id="UP000681341"/>
    </source>
</evidence>
<dbReference type="EMBL" id="JAGFNP010000003">
    <property type="protein sequence ID" value="MBO3732803.1"/>
    <property type="molecule type" value="Genomic_DNA"/>
</dbReference>
<organism evidence="4 5">
    <name type="scientific">Glycomyces niveus</name>
    <dbReference type="NCBI Taxonomy" id="2820287"/>
    <lineage>
        <taxon>Bacteria</taxon>
        <taxon>Bacillati</taxon>
        <taxon>Actinomycetota</taxon>
        <taxon>Actinomycetes</taxon>
        <taxon>Glycomycetales</taxon>
        <taxon>Glycomycetaceae</taxon>
        <taxon>Glycomyces</taxon>
    </lineage>
</organism>
<evidence type="ECO:0000313" key="4">
    <source>
        <dbReference type="EMBL" id="MBO3732803.1"/>
    </source>
</evidence>
<evidence type="ECO:0000256" key="1">
    <source>
        <dbReference type="ARBA" id="ARBA00023015"/>
    </source>
</evidence>
<dbReference type="PANTHER" id="PTHR38465:SF2">
    <property type="entry name" value="HTH-TYPE TRANSCRIPTIONAL REGULATOR MMPR5"/>
    <property type="match status" value="1"/>
</dbReference>
<dbReference type="Gene3D" id="1.10.287.160">
    <property type="entry name" value="HR1 repeat"/>
    <property type="match status" value="1"/>
</dbReference>
<name>A0ABS3U1Z8_9ACTN</name>
<keyword evidence="1" id="KW-0805">Transcription regulation</keyword>
<dbReference type="PANTHER" id="PTHR38465">
    <property type="entry name" value="HTH-TYPE TRANSCRIPTIONAL REGULATOR MJ1563-RELATED"/>
    <property type="match status" value="1"/>
</dbReference>
<accession>A0ABS3U1Z8</accession>
<evidence type="ECO:0000256" key="3">
    <source>
        <dbReference type="ARBA" id="ARBA00023163"/>
    </source>
</evidence>
<dbReference type="InterPro" id="IPR052362">
    <property type="entry name" value="HTH-GbsR_regulator"/>
</dbReference>
<keyword evidence="5" id="KW-1185">Reference proteome</keyword>
<protein>
    <submittedName>
        <fullName evidence="4">MarR family transcriptional regulator</fullName>
    </submittedName>
</protein>
<keyword evidence="2" id="KW-0238">DNA-binding</keyword>
<reference evidence="4 5" key="1">
    <citation type="submission" date="2021-03" db="EMBL/GenBank/DDBJ databases">
        <title>Glycomyces sp. nov., a novel actinomycete isolated from soil.</title>
        <authorList>
            <person name="Yang X."/>
            <person name="Xu X."/>
        </authorList>
    </citation>
    <scope>NUCLEOTIDE SEQUENCE [LARGE SCALE GENOMIC DNA]</scope>
    <source>
        <strain evidence="4 5">NEAU-S30</strain>
    </source>
</reference>
<dbReference type="Proteomes" id="UP000681341">
    <property type="component" value="Unassembled WGS sequence"/>
</dbReference>
<sequence>MSDPDQAATGADPETLAFVEDFALAMERLGLVRMTGRVMGWLLVCDPPAQTFGQIAEALQASKGSISTALKFLTTAGWVGKTSKPGVRGDFYTIRSGAMADLVKQQSAQYAAFTDVTARGLALFKDAPAERGERLRDLHEFFAWLAKELPALMERWENGRA</sequence>
<keyword evidence="3" id="KW-0804">Transcription</keyword>
<dbReference type="InterPro" id="IPR036388">
    <property type="entry name" value="WH-like_DNA-bd_sf"/>
</dbReference>
<dbReference type="InterPro" id="IPR036390">
    <property type="entry name" value="WH_DNA-bd_sf"/>
</dbReference>
<dbReference type="RefSeq" id="WP_208495579.1">
    <property type="nucleotide sequence ID" value="NZ_JAGFNP010000003.1"/>
</dbReference>
<dbReference type="SUPFAM" id="SSF46785">
    <property type="entry name" value="Winged helix' DNA-binding domain"/>
    <property type="match status" value="1"/>
</dbReference>